<keyword evidence="2" id="KW-0472">Membrane</keyword>
<feature type="compositionally biased region" description="Polar residues" evidence="1">
    <location>
        <begin position="90"/>
        <end position="105"/>
    </location>
</feature>
<gene>
    <name evidence="4" type="primary">LOC108254223</name>
</gene>
<dbReference type="PaxDb" id="121845-A0A1S4ERA0"/>
<keyword evidence="2" id="KW-1133">Transmembrane helix</keyword>
<dbReference type="KEGG" id="dci:108254223"/>
<dbReference type="AlphaFoldDB" id="A0A1S4ERA0"/>
<feature type="transmembrane region" description="Helical" evidence="2">
    <location>
        <begin position="163"/>
        <end position="190"/>
    </location>
</feature>
<dbReference type="GeneID" id="108254223"/>
<protein>
    <submittedName>
        <fullName evidence="4">Uncharacterized protein LOC108254223 isoform X1</fullName>
    </submittedName>
</protein>
<evidence type="ECO:0000256" key="1">
    <source>
        <dbReference type="SAM" id="MobiDB-lite"/>
    </source>
</evidence>
<proteinExistence type="predicted"/>
<feature type="region of interest" description="Disordered" evidence="1">
    <location>
        <begin position="86"/>
        <end position="105"/>
    </location>
</feature>
<reference evidence="4" key="1">
    <citation type="submission" date="2025-08" db="UniProtKB">
        <authorList>
            <consortium name="RefSeq"/>
        </authorList>
    </citation>
    <scope>IDENTIFICATION</scope>
</reference>
<evidence type="ECO:0000256" key="2">
    <source>
        <dbReference type="SAM" id="Phobius"/>
    </source>
</evidence>
<organism evidence="3 4">
    <name type="scientific">Diaphorina citri</name>
    <name type="common">Asian citrus psyllid</name>
    <dbReference type="NCBI Taxonomy" id="121845"/>
    <lineage>
        <taxon>Eukaryota</taxon>
        <taxon>Metazoa</taxon>
        <taxon>Ecdysozoa</taxon>
        <taxon>Arthropoda</taxon>
        <taxon>Hexapoda</taxon>
        <taxon>Insecta</taxon>
        <taxon>Pterygota</taxon>
        <taxon>Neoptera</taxon>
        <taxon>Paraneoptera</taxon>
        <taxon>Hemiptera</taxon>
        <taxon>Sternorrhyncha</taxon>
        <taxon>Psylloidea</taxon>
        <taxon>Psyllidae</taxon>
        <taxon>Diaphorininae</taxon>
        <taxon>Diaphorina</taxon>
    </lineage>
</organism>
<dbReference type="RefSeq" id="XP_017304715.1">
    <property type="nucleotide sequence ID" value="XM_017449226.2"/>
</dbReference>
<evidence type="ECO:0000313" key="3">
    <source>
        <dbReference type="Proteomes" id="UP000079169"/>
    </source>
</evidence>
<dbReference type="Proteomes" id="UP000079169">
    <property type="component" value="Unplaced"/>
</dbReference>
<accession>A0A1S4ERA0</accession>
<keyword evidence="2" id="KW-0812">Transmembrane</keyword>
<sequence>MSSSPIGNTVYSDLKTNGDPKHVCFIKDERNQLPSEVSFALECEDFSQNTNEDSADSSYADRNLKSDATDILGDIVRFEDLPNSADLNKDINSADPSQSSKNSEQNLQLGNMKLSSDVNMSGSNTDLDNADLCSHLNATSSSQDLDSADPSLGTESATSTRQVSLYLCTFIYVCICFVLHLIYECILYLAGNFQ</sequence>
<name>A0A1S4ERA0_DIACI</name>
<keyword evidence="3" id="KW-1185">Reference proteome</keyword>
<evidence type="ECO:0000313" key="4">
    <source>
        <dbReference type="RefSeq" id="XP_017304715.1"/>
    </source>
</evidence>